<evidence type="ECO:0000256" key="1">
    <source>
        <dbReference type="ARBA" id="ARBA00023186"/>
    </source>
</evidence>
<dbReference type="SMART" id="SM00883">
    <property type="entry name" value="Cpn10"/>
    <property type="match status" value="1"/>
</dbReference>
<dbReference type="GO" id="GO:0005524">
    <property type="term" value="F:ATP binding"/>
    <property type="evidence" value="ECO:0007669"/>
    <property type="project" value="InterPro"/>
</dbReference>
<keyword evidence="1" id="KW-0143">Chaperone</keyword>
<organism evidence="2">
    <name type="scientific">uncultured Caudovirales phage</name>
    <dbReference type="NCBI Taxonomy" id="2100421"/>
    <lineage>
        <taxon>Viruses</taxon>
        <taxon>Duplodnaviria</taxon>
        <taxon>Heunggongvirae</taxon>
        <taxon>Uroviricota</taxon>
        <taxon>Caudoviricetes</taxon>
        <taxon>Peduoviridae</taxon>
        <taxon>Maltschvirus</taxon>
        <taxon>Maltschvirus maltsch</taxon>
    </lineage>
</organism>
<dbReference type="CDD" id="cd00320">
    <property type="entry name" value="cpn10"/>
    <property type="match status" value="1"/>
</dbReference>
<name>A0A6J5MMC8_9CAUD</name>
<protein>
    <submittedName>
        <fullName evidence="2">GroS Co-chaperonin GroES (HSP10)</fullName>
    </submittedName>
</protein>
<dbReference type="Pfam" id="PF00166">
    <property type="entry name" value="Cpn10"/>
    <property type="match status" value="1"/>
</dbReference>
<dbReference type="Gene3D" id="2.30.33.40">
    <property type="entry name" value="GroES chaperonin"/>
    <property type="match status" value="1"/>
</dbReference>
<sequence>MDDFANNVTFDYGNLDEAFPPCEPGVSPFGSRILVQLKTAKAKTAGGIILTDDVRQTEKYNTQVAKVVAVGSLAFKNRNTMATWPEGSWAAVGDFVRVPKYGGDRWSVPTGAAIGEEATFVIFNDLDLVGKVTGDPLAIKAFL</sequence>
<reference evidence="2" key="1">
    <citation type="submission" date="2020-04" db="EMBL/GenBank/DDBJ databases">
        <authorList>
            <person name="Chiriac C."/>
            <person name="Salcher M."/>
            <person name="Ghai R."/>
            <person name="Kavagutti S V."/>
        </authorList>
    </citation>
    <scope>NUCLEOTIDE SEQUENCE</scope>
</reference>
<dbReference type="InterPro" id="IPR037124">
    <property type="entry name" value="Chaperonin_GroES_sf"/>
</dbReference>
<evidence type="ECO:0000313" key="2">
    <source>
        <dbReference type="EMBL" id="CAB4144719.1"/>
    </source>
</evidence>
<accession>A0A6J5MMC8</accession>
<dbReference type="SUPFAM" id="SSF50129">
    <property type="entry name" value="GroES-like"/>
    <property type="match status" value="1"/>
</dbReference>
<dbReference type="InterPro" id="IPR011032">
    <property type="entry name" value="GroES-like_sf"/>
</dbReference>
<gene>
    <name evidence="2" type="ORF">UFOVP468_50</name>
</gene>
<dbReference type="GO" id="GO:0044183">
    <property type="term" value="F:protein folding chaperone"/>
    <property type="evidence" value="ECO:0007669"/>
    <property type="project" value="InterPro"/>
</dbReference>
<proteinExistence type="predicted"/>
<dbReference type="EMBL" id="LR796432">
    <property type="protein sequence ID" value="CAB4144719.1"/>
    <property type="molecule type" value="Genomic_DNA"/>
</dbReference>
<dbReference type="InterPro" id="IPR020818">
    <property type="entry name" value="Chaperonin_GroES"/>
</dbReference>